<name>X1HP04_9ZZZZ</name>
<organism evidence="1">
    <name type="scientific">marine sediment metagenome</name>
    <dbReference type="NCBI Taxonomy" id="412755"/>
    <lineage>
        <taxon>unclassified sequences</taxon>
        <taxon>metagenomes</taxon>
        <taxon>ecological metagenomes</taxon>
    </lineage>
</organism>
<feature type="non-terminal residue" evidence="1">
    <location>
        <position position="1"/>
    </location>
</feature>
<evidence type="ECO:0000313" key="1">
    <source>
        <dbReference type="EMBL" id="GAH71222.1"/>
    </source>
</evidence>
<protein>
    <submittedName>
        <fullName evidence="1">Uncharacterized protein</fullName>
    </submittedName>
</protein>
<dbReference type="AlphaFoldDB" id="X1HP04"/>
<dbReference type="EMBL" id="BARU01031133">
    <property type="protein sequence ID" value="GAH71222.1"/>
    <property type="molecule type" value="Genomic_DNA"/>
</dbReference>
<proteinExistence type="predicted"/>
<gene>
    <name evidence="1" type="ORF">S03H2_49284</name>
</gene>
<accession>X1HP04</accession>
<comment type="caution">
    <text evidence="1">The sequence shown here is derived from an EMBL/GenBank/DDBJ whole genome shotgun (WGS) entry which is preliminary data.</text>
</comment>
<reference evidence="1" key="1">
    <citation type="journal article" date="2014" name="Front. Microbiol.">
        <title>High frequency of phylogenetically diverse reductive dehalogenase-homologous genes in deep subseafloor sedimentary metagenomes.</title>
        <authorList>
            <person name="Kawai M."/>
            <person name="Futagami T."/>
            <person name="Toyoda A."/>
            <person name="Takaki Y."/>
            <person name="Nishi S."/>
            <person name="Hori S."/>
            <person name="Arai W."/>
            <person name="Tsubouchi T."/>
            <person name="Morono Y."/>
            <person name="Uchiyama I."/>
            <person name="Ito T."/>
            <person name="Fujiyama A."/>
            <person name="Inagaki F."/>
            <person name="Takami H."/>
        </authorList>
    </citation>
    <scope>NUCLEOTIDE SEQUENCE</scope>
    <source>
        <strain evidence="1">Expedition CK06-06</strain>
    </source>
</reference>
<sequence>YSLNSGSKIIFTNLTGMITQEAWESCGNGTVLIAFFANDTAGNLAFQEIIVYKDIIAPEITIMTPLNNLLSGHDTISFNLSINERNFDSSWYRDINHGFQL</sequence>